<keyword evidence="3" id="KW-0732">Signal</keyword>
<dbReference type="GO" id="GO:0004065">
    <property type="term" value="F:arylsulfatase activity"/>
    <property type="evidence" value="ECO:0007669"/>
    <property type="project" value="TreeGrafter"/>
</dbReference>
<dbReference type="InterPro" id="IPR050738">
    <property type="entry name" value="Sulfatase"/>
</dbReference>
<sequence length="599" mass="67320">MIAIRESVVPVATCFFFLLFRLVSHATATDHHQHKRDPLDSPNFVLFFVDDLGYGDLGFNGHPTTSTPNIDRLAWNGKILTTWYSGCSVCSCSRAALMTGRQYTRTGVREVFSPVAKLGLPLEEVTVAEQLKKANYTTAIVGKWHLGQRLTYLPGSQGFDYYLGIPYSDDMGNGQRGACPSAEGEQTGAYNDEDVEPPEKKSPRPPQDNDYASWYVPLVYQEHNKTRIVEQPLNFNTLAHKYNHFATKFIEDNKNDPFLLYFPFSHVHTTTSTNENWEEMPNSQYSSCEIRNVTKRGAFGDALAEVDWMVGNVYDALKRSGLEENTLILFTSDNGPWTPKGSDAGSYGIFSGKYAGYPWTGKASTWEGGIRMPAFAYWKGQIEPLSRSSETISSMDVFPTFSRLANVSLPADTVLDGRDMSDILLREEGVSKHDFLFFYGFCNGAWPRSGITAVRHGPYKAHFCTKPGFGGNGKAKRYDNYPLLFNVEMDPSETFPICEGETLPKNDPEARAAIHRIQRAYAMEKATFEYGDVPNILPGRGEGPHHYGLCCDREKHCNCESIWDHEFQSRLFNVGSAAHHSKYHGILGEENHMENHEEV</sequence>
<dbReference type="Gene3D" id="3.40.720.10">
    <property type="entry name" value="Alkaline Phosphatase, subunit A"/>
    <property type="match status" value="1"/>
</dbReference>
<dbReference type="InterPro" id="IPR000917">
    <property type="entry name" value="Sulfatase_N"/>
</dbReference>
<organism evidence="5 6">
    <name type="scientific">Seminavis robusta</name>
    <dbReference type="NCBI Taxonomy" id="568900"/>
    <lineage>
        <taxon>Eukaryota</taxon>
        <taxon>Sar</taxon>
        <taxon>Stramenopiles</taxon>
        <taxon>Ochrophyta</taxon>
        <taxon>Bacillariophyta</taxon>
        <taxon>Bacillariophyceae</taxon>
        <taxon>Bacillariophycidae</taxon>
        <taxon>Naviculales</taxon>
        <taxon>Naviculaceae</taxon>
        <taxon>Seminavis</taxon>
    </lineage>
</organism>
<accession>A0A9N8EMC0</accession>
<protein>
    <submittedName>
        <fullName evidence="5">Acetylgalactosamine-6-sulfatase</fullName>
    </submittedName>
</protein>
<dbReference type="Proteomes" id="UP001153069">
    <property type="component" value="Unassembled WGS sequence"/>
</dbReference>
<feature type="domain" description="Sulfatase N-terminal" evidence="4">
    <location>
        <begin position="42"/>
        <end position="407"/>
    </location>
</feature>
<evidence type="ECO:0000313" key="5">
    <source>
        <dbReference type="EMBL" id="CAB9521165.1"/>
    </source>
</evidence>
<dbReference type="InterPro" id="IPR017850">
    <property type="entry name" value="Alkaline_phosphatase_core_sf"/>
</dbReference>
<dbReference type="AlphaFoldDB" id="A0A9N8EMC0"/>
<feature type="signal peptide" evidence="3">
    <location>
        <begin position="1"/>
        <end position="28"/>
    </location>
</feature>
<evidence type="ECO:0000313" key="6">
    <source>
        <dbReference type="Proteomes" id="UP001153069"/>
    </source>
</evidence>
<gene>
    <name evidence="5" type="ORF">SEMRO_1170_G248690.1</name>
</gene>
<evidence type="ECO:0000259" key="4">
    <source>
        <dbReference type="Pfam" id="PF00884"/>
    </source>
</evidence>
<feature type="chain" id="PRO_5040187052" evidence="3">
    <location>
        <begin position="29"/>
        <end position="599"/>
    </location>
</feature>
<dbReference type="EMBL" id="CAICTM010001168">
    <property type="protein sequence ID" value="CAB9521165.1"/>
    <property type="molecule type" value="Genomic_DNA"/>
</dbReference>
<dbReference type="PANTHER" id="PTHR42693:SF11">
    <property type="entry name" value="ARYLSULFATASE A"/>
    <property type="match status" value="1"/>
</dbReference>
<dbReference type="PANTHER" id="PTHR42693">
    <property type="entry name" value="ARYLSULFATASE FAMILY MEMBER"/>
    <property type="match status" value="1"/>
</dbReference>
<dbReference type="OrthoDB" id="195633at2759"/>
<evidence type="ECO:0000256" key="2">
    <source>
        <dbReference type="SAM" id="MobiDB-lite"/>
    </source>
</evidence>
<evidence type="ECO:0000256" key="1">
    <source>
        <dbReference type="ARBA" id="ARBA00008779"/>
    </source>
</evidence>
<dbReference type="SUPFAM" id="SSF53649">
    <property type="entry name" value="Alkaline phosphatase-like"/>
    <property type="match status" value="1"/>
</dbReference>
<dbReference type="Pfam" id="PF00884">
    <property type="entry name" value="Sulfatase"/>
    <property type="match status" value="1"/>
</dbReference>
<reference evidence="5" key="1">
    <citation type="submission" date="2020-06" db="EMBL/GenBank/DDBJ databases">
        <authorList>
            <consortium name="Plant Systems Biology data submission"/>
        </authorList>
    </citation>
    <scope>NUCLEOTIDE SEQUENCE</scope>
    <source>
        <strain evidence="5">D6</strain>
    </source>
</reference>
<evidence type="ECO:0000256" key="3">
    <source>
        <dbReference type="SAM" id="SignalP"/>
    </source>
</evidence>
<dbReference type="Pfam" id="PF14707">
    <property type="entry name" value="Sulfatase_C"/>
    <property type="match status" value="1"/>
</dbReference>
<name>A0A9N8EMC0_9STRA</name>
<keyword evidence="6" id="KW-1185">Reference proteome</keyword>
<proteinExistence type="inferred from homology"/>
<dbReference type="Gene3D" id="3.30.1120.10">
    <property type="match status" value="1"/>
</dbReference>
<comment type="similarity">
    <text evidence="1">Belongs to the sulfatase family.</text>
</comment>
<comment type="caution">
    <text evidence="5">The sequence shown here is derived from an EMBL/GenBank/DDBJ whole genome shotgun (WGS) entry which is preliminary data.</text>
</comment>
<feature type="region of interest" description="Disordered" evidence="2">
    <location>
        <begin position="174"/>
        <end position="209"/>
    </location>
</feature>